<feature type="domain" description="Nudix hydrolase" evidence="3">
    <location>
        <begin position="13"/>
        <end position="145"/>
    </location>
</feature>
<dbReference type="PROSITE" id="PS00893">
    <property type="entry name" value="NUDIX_BOX"/>
    <property type="match status" value="1"/>
</dbReference>
<organism evidence="4 5">
    <name type="scientific">Candidatus Curtissbacteria bacterium RIFCSPHIGHO2_02_FULL_40_16b</name>
    <dbReference type="NCBI Taxonomy" id="1797714"/>
    <lineage>
        <taxon>Bacteria</taxon>
        <taxon>Candidatus Curtissiibacteriota</taxon>
    </lineage>
</organism>
<dbReference type="AlphaFoldDB" id="A0A1F5GA93"/>
<dbReference type="PRINTS" id="PR00502">
    <property type="entry name" value="NUDIXFAMILY"/>
</dbReference>
<dbReference type="Pfam" id="PF00293">
    <property type="entry name" value="NUDIX"/>
    <property type="match status" value="1"/>
</dbReference>
<dbReference type="Gene3D" id="3.90.79.10">
    <property type="entry name" value="Nucleoside Triphosphate Pyrophosphohydrolase"/>
    <property type="match status" value="1"/>
</dbReference>
<evidence type="ECO:0000313" key="5">
    <source>
        <dbReference type="Proteomes" id="UP000177369"/>
    </source>
</evidence>
<evidence type="ECO:0000256" key="1">
    <source>
        <dbReference type="ARBA" id="ARBA00022801"/>
    </source>
</evidence>
<comment type="caution">
    <text evidence="4">The sequence shown here is derived from an EMBL/GenBank/DDBJ whole genome shotgun (WGS) entry which is preliminary data.</text>
</comment>
<accession>A0A1F5GA93</accession>
<dbReference type="PANTHER" id="PTHR43736:SF1">
    <property type="entry name" value="DIHYDRONEOPTERIN TRIPHOSPHATE DIPHOSPHATASE"/>
    <property type="match status" value="1"/>
</dbReference>
<protein>
    <recommendedName>
        <fullName evidence="3">Nudix hydrolase domain-containing protein</fullName>
    </recommendedName>
</protein>
<comment type="similarity">
    <text evidence="2">Belongs to the Nudix hydrolase family.</text>
</comment>
<keyword evidence="1 2" id="KW-0378">Hydrolase</keyword>
<dbReference type="Proteomes" id="UP000177369">
    <property type="component" value="Unassembled WGS sequence"/>
</dbReference>
<reference evidence="4 5" key="1">
    <citation type="journal article" date="2016" name="Nat. Commun.">
        <title>Thousands of microbial genomes shed light on interconnected biogeochemical processes in an aquifer system.</title>
        <authorList>
            <person name="Anantharaman K."/>
            <person name="Brown C.T."/>
            <person name="Hug L.A."/>
            <person name="Sharon I."/>
            <person name="Castelle C.J."/>
            <person name="Probst A.J."/>
            <person name="Thomas B.C."/>
            <person name="Singh A."/>
            <person name="Wilkins M.J."/>
            <person name="Karaoz U."/>
            <person name="Brodie E.L."/>
            <person name="Williams K.H."/>
            <person name="Hubbard S.S."/>
            <person name="Banfield J.F."/>
        </authorList>
    </citation>
    <scope>NUCLEOTIDE SEQUENCE [LARGE SCALE GENOMIC DNA]</scope>
</reference>
<dbReference type="PANTHER" id="PTHR43736">
    <property type="entry name" value="ADP-RIBOSE PYROPHOSPHATASE"/>
    <property type="match status" value="1"/>
</dbReference>
<dbReference type="EMBL" id="MFBD01000018">
    <property type="protein sequence ID" value="OGD88747.1"/>
    <property type="molecule type" value="Genomic_DNA"/>
</dbReference>
<dbReference type="GO" id="GO:0016787">
    <property type="term" value="F:hydrolase activity"/>
    <property type="evidence" value="ECO:0007669"/>
    <property type="project" value="UniProtKB-KW"/>
</dbReference>
<dbReference type="InterPro" id="IPR020084">
    <property type="entry name" value="NUDIX_hydrolase_CS"/>
</dbReference>
<dbReference type="InterPro" id="IPR015797">
    <property type="entry name" value="NUDIX_hydrolase-like_dom_sf"/>
</dbReference>
<gene>
    <name evidence="4" type="ORF">A3D04_04285</name>
</gene>
<proteinExistence type="inferred from homology"/>
<evidence type="ECO:0000259" key="3">
    <source>
        <dbReference type="PROSITE" id="PS51462"/>
    </source>
</evidence>
<dbReference type="InterPro" id="IPR000086">
    <property type="entry name" value="NUDIX_hydrolase_dom"/>
</dbReference>
<sequence length="173" mass="20081">MSERNPVKEEETLQIENVAASPVIYGDKLLFIKRTKPPYEGFWSMIGGKIEFGEDIEDAIVRETLEETGLNVKFVSIKGVVVEHLQTDGKITNHFVIWVCETTAETDHAKTQTEGEVRWFTKGEMRQNRDLFIPSDYKMTEEFFLRGRKRSLPVYKSKVTTDRQTYTLEYFGV</sequence>
<dbReference type="SUPFAM" id="SSF55811">
    <property type="entry name" value="Nudix"/>
    <property type="match status" value="1"/>
</dbReference>
<dbReference type="PROSITE" id="PS51462">
    <property type="entry name" value="NUDIX"/>
    <property type="match status" value="1"/>
</dbReference>
<evidence type="ECO:0000313" key="4">
    <source>
        <dbReference type="EMBL" id="OGD88747.1"/>
    </source>
</evidence>
<name>A0A1F5GA93_9BACT</name>
<dbReference type="InterPro" id="IPR020476">
    <property type="entry name" value="Nudix_hydrolase"/>
</dbReference>
<evidence type="ECO:0000256" key="2">
    <source>
        <dbReference type="RuleBase" id="RU003476"/>
    </source>
</evidence>
<dbReference type="STRING" id="1797714.A3D04_04285"/>